<dbReference type="Pfam" id="PF00462">
    <property type="entry name" value="Glutaredoxin"/>
    <property type="match status" value="1"/>
</dbReference>
<feature type="region of interest" description="Disordered" evidence="6">
    <location>
        <begin position="120"/>
        <end position="163"/>
    </location>
</feature>
<name>F4R8N6_MELLP</name>
<dbReference type="Gene3D" id="3.40.30.10">
    <property type="entry name" value="Glutaredoxin"/>
    <property type="match status" value="2"/>
</dbReference>
<dbReference type="HOGENOM" id="CLU_026126_12_0_1"/>
<dbReference type="GO" id="GO:0005829">
    <property type="term" value="C:cytosol"/>
    <property type="evidence" value="ECO:0007669"/>
    <property type="project" value="EnsemblFungi"/>
</dbReference>
<evidence type="ECO:0000313" key="10">
    <source>
        <dbReference type="Proteomes" id="UP000001072"/>
    </source>
</evidence>
<comment type="similarity">
    <text evidence="1">Belongs to the glutaredoxin family. Monothiol subfamily.</text>
</comment>
<keyword evidence="10" id="KW-1185">Reference proteome</keyword>
<dbReference type="AlphaFoldDB" id="F4R8N6"/>
<keyword evidence="4" id="KW-0411">Iron-sulfur</keyword>
<dbReference type="EMBL" id="GL883093">
    <property type="protein sequence ID" value="EGG11083.1"/>
    <property type="molecule type" value="Genomic_DNA"/>
</dbReference>
<dbReference type="SUPFAM" id="SSF52833">
    <property type="entry name" value="Thioredoxin-like"/>
    <property type="match status" value="2"/>
</dbReference>
<evidence type="ECO:0000256" key="4">
    <source>
        <dbReference type="ARBA" id="ARBA00023014"/>
    </source>
</evidence>
<evidence type="ECO:0000256" key="2">
    <source>
        <dbReference type="ARBA" id="ARBA00022723"/>
    </source>
</evidence>
<evidence type="ECO:0000256" key="3">
    <source>
        <dbReference type="ARBA" id="ARBA00023004"/>
    </source>
</evidence>
<dbReference type="eggNOG" id="KOG0911">
    <property type="taxonomic scope" value="Eukaryota"/>
</dbReference>
<dbReference type="CDD" id="cd03028">
    <property type="entry name" value="GRX_PICOT_like"/>
    <property type="match status" value="1"/>
</dbReference>
<dbReference type="Pfam" id="PF00085">
    <property type="entry name" value="Thioredoxin"/>
    <property type="match status" value="1"/>
</dbReference>
<evidence type="ECO:0000259" key="8">
    <source>
        <dbReference type="Pfam" id="PF00462"/>
    </source>
</evidence>
<dbReference type="FunFam" id="3.40.30.10:FF:000092">
    <property type="entry name" value="Monothiol glutaredoxin"/>
    <property type="match status" value="1"/>
</dbReference>
<evidence type="ECO:0000256" key="1">
    <source>
        <dbReference type="ARBA" id="ARBA00009630"/>
    </source>
</evidence>
<dbReference type="RefSeq" id="XP_007405685.1">
    <property type="nucleotide sequence ID" value="XM_007405623.1"/>
</dbReference>
<dbReference type="InParanoid" id="F4R8N6"/>
<dbReference type="PROSITE" id="PS51354">
    <property type="entry name" value="GLUTAREDOXIN_2"/>
    <property type="match status" value="1"/>
</dbReference>
<dbReference type="GO" id="GO:0015038">
    <property type="term" value="F:glutathione disulfide oxidoreductase activity"/>
    <property type="evidence" value="ECO:0007669"/>
    <property type="project" value="EnsemblFungi"/>
</dbReference>
<dbReference type="InterPro" id="IPR004480">
    <property type="entry name" value="Monothiol_GRX-rel"/>
</dbReference>
<gene>
    <name evidence="9" type="ORF">MELLADRAFT_46976</name>
</gene>
<dbReference type="InterPro" id="IPR013766">
    <property type="entry name" value="Thioredoxin_domain"/>
</dbReference>
<comment type="function">
    <text evidence="5">Monothiol glutaredoxin involved in the biogenesis of iron-sulfur clusters. Binds one iron-sulfur cluster per dimer. The iron-sulfur cluster is bound between subunits, and is complexed by a bound glutathione and a cysteine residue from each subunit.</text>
</comment>
<evidence type="ECO:0000256" key="5">
    <source>
        <dbReference type="ARBA" id="ARBA00055846"/>
    </source>
</evidence>
<dbReference type="GO" id="GO:0051537">
    <property type="term" value="F:2 iron, 2 sulfur cluster binding"/>
    <property type="evidence" value="ECO:0007669"/>
    <property type="project" value="EnsemblFungi"/>
</dbReference>
<accession>F4R8N6</accession>
<dbReference type="OrthoDB" id="415696at2759"/>
<organism evidence="10">
    <name type="scientific">Melampsora larici-populina (strain 98AG31 / pathotype 3-4-7)</name>
    <name type="common">Poplar leaf rust fungus</name>
    <dbReference type="NCBI Taxonomy" id="747676"/>
    <lineage>
        <taxon>Eukaryota</taxon>
        <taxon>Fungi</taxon>
        <taxon>Dikarya</taxon>
        <taxon>Basidiomycota</taxon>
        <taxon>Pucciniomycotina</taxon>
        <taxon>Pucciniomycetes</taxon>
        <taxon>Pucciniales</taxon>
        <taxon>Melampsoraceae</taxon>
        <taxon>Melampsora</taxon>
    </lineage>
</organism>
<dbReference type="InterPro" id="IPR002109">
    <property type="entry name" value="Glutaredoxin"/>
</dbReference>
<proteinExistence type="inferred from homology"/>
<dbReference type="GO" id="GO:0005634">
    <property type="term" value="C:nucleus"/>
    <property type="evidence" value="ECO:0007669"/>
    <property type="project" value="EnsemblFungi"/>
</dbReference>
<reference evidence="10" key="1">
    <citation type="journal article" date="2011" name="Proc. Natl. Acad. Sci. U.S.A.">
        <title>Obligate biotrophy features unraveled by the genomic analysis of rust fungi.</title>
        <authorList>
            <person name="Duplessis S."/>
            <person name="Cuomo C.A."/>
            <person name="Lin Y.-C."/>
            <person name="Aerts A."/>
            <person name="Tisserant E."/>
            <person name="Veneault-Fourrey C."/>
            <person name="Joly D.L."/>
            <person name="Hacquard S."/>
            <person name="Amselem J."/>
            <person name="Cantarel B.L."/>
            <person name="Chiu R."/>
            <person name="Coutinho P.M."/>
            <person name="Feau N."/>
            <person name="Field M."/>
            <person name="Frey P."/>
            <person name="Gelhaye E."/>
            <person name="Goldberg J."/>
            <person name="Grabherr M.G."/>
            <person name="Kodira C.D."/>
            <person name="Kohler A."/>
            <person name="Kuees U."/>
            <person name="Lindquist E.A."/>
            <person name="Lucas S.M."/>
            <person name="Mago R."/>
            <person name="Mauceli E."/>
            <person name="Morin E."/>
            <person name="Murat C."/>
            <person name="Pangilinan J.L."/>
            <person name="Park R."/>
            <person name="Pearson M."/>
            <person name="Quesneville H."/>
            <person name="Rouhier N."/>
            <person name="Sakthikumar S."/>
            <person name="Salamov A.A."/>
            <person name="Schmutz J."/>
            <person name="Selles B."/>
            <person name="Shapiro H."/>
            <person name="Tanguay P."/>
            <person name="Tuskan G.A."/>
            <person name="Henrissat B."/>
            <person name="Van de Peer Y."/>
            <person name="Rouze P."/>
            <person name="Ellis J.G."/>
            <person name="Dodds P.N."/>
            <person name="Schein J.E."/>
            <person name="Zhong S."/>
            <person name="Hamelin R.C."/>
            <person name="Grigoriev I.V."/>
            <person name="Szabo L.J."/>
            <person name="Martin F."/>
        </authorList>
    </citation>
    <scope>NUCLEOTIDE SEQUENCE [LARGE SCALE GENOMIC DNA]</scope>
    <source>
        <strain evidence="10">98AG31 / pathotype 3-4-7</strain>
    </source>
</reference>
<keyword evidence="3" id="KW-0408">Iron</keyword>
<dbReference type="InterPro" id="IPR036249">
    <property type="entry name" value="Thioredoxin-like_sf"/>
</dbReference>
<sequence>MTNDDLTPLSNYFKLESPAQLQEILSVDLEKLSVLYFRAEWAQICKTADPRFKSLAAKWNAAIFLEIEAETLPEVSESFDVSSVPCFIVLRGHKLLTKIVGAQVDRLEADVEKFLELDSNRSSNSTNGRYEPISNTTQAPEPPMASTASRSHENKSANGEESEEEVFARCRKLMQQSKVVLFMKGDPQVPRCGFSQQTVKILKDLNIEFTTFDILTDDSIRQGMKKLNSWPTFPQLIINGELVGGLDILKEMMEKNGKETSELEDLLAD</sequence>
<dbReference type="KEGG" id="mlr:MELLADRAFT_46976"/>
<evidence type="ECO:0000256" key="6">
    <source>
        <dbReference type="SAM" id="MobiDB-lite"/>
    </source>
</evidence>
<feature type="domain" description="Thioredoxin" evidence="7">
    <location>
        <begin position="29"/>
        <end position="112"/>
    </location>
</feature>
<evidence type="ECO:0000313" key="9">
    <source>
        <dbReference type="EMBL" id="EGG11083.1"/>
    </source>
</evidence>
<dbReference type="FunFam" id="3.40.30.10:FF:000012">
    <property type="entry name" value="Monothiol glutaredoxin"/>
    <property type="match status" value="1"/>
</dbReference>
<protein>
    <submittedName>
        <fullName evidence="9">Uncharacterized protein</fullName>
    </submittedName>
</protein>
<evidence type="ECO:0000259" key="7">
    <source>
        <dbReference type="Pfam" id="PF00085"/>
    </source>
</evidence>
<dbReference type="PANTHER" id="PTHR10293:SF73">
    <property type="entry name" value="GLUTAREDOXIN-3"/>
    <property type="match status" value="1"/>
</dbReference>
<dbReference type="Proteomes" id="UP000001072">
    <property type="component" value="Unassembled WGS sequence"/>
</dbReference>
<dbReference type="InterPro" id="IPR033658">
    <property type="entry name" value="GRX_PICOT-like"/>
</dbReference>
<dbReference type="GO" id="GO:0046872">
    <property type="term" value="F:metal ion binding"/>
    <property type="evidence" value="ECO:0007669"/>
    <property type="project" value="UniProtKB-KW"/>
</dbReference>
<dbReference type="GeneID" id="18928389"/>
<dbReference type="PANTHER" id="PTHR10293">
    <property type="entry name" value="GLUTAREDOXIN FAMILY MEMBER"/>
    <property type="match status" value="1"/>
</dbReference>
<feature type="compositionally biased region" description="Polar residues" evidence="6">
    <location>
        <begin position="120"/>
        <end position="139"/>
    </location>
</feature>
<dbReference type="GO" id="GO:0006879">
    <property type="term" value="P:intracellular iron ion homeostasis"/>
    <property type="evidence" value="ECO:0007669"/>
    <property type="project" value="EnsemblFungi"/>
</dbReference>
<keyword evidence="2" id="KW-0479">Metal-binding</keyword>
<dbReference type="VEuPathDB" id="FungiDB:MELLADRAFT_46976"/>
<feature type="domain" description="Glutaredoxin" evidence="8">
    <location>
        <begin position="179"/>
        <end position="243"/>
    </location>
</feature>
<dbReference type="FunCoup" id="F4R8N6">
    <property type="interactions" value="427"/>
</dbReference>
<dbReference type="STRING" id="747676.F4R8N6"/>